<sequence>MVIYWLKSPKSLIMMKYPQPLLFQGWRSNGKFSGGRSLADFCAIE</sequence>
<reference evidence="1" key="1">
    <citation type="submission" date="2021-05" db="EMBL/GenBank/DDBJ databases">
        <authorList>
            <person name="Pietrasiak N."/>
            <person name="Ward R."/>
            <person name="Stajich J.E."/>
            <person name="Kurbessoian T."/>
        </authorList>
    </citation>
    <scope>NUCLEOTIDE SEQUENCE</scope>
    <source>
        <strain evidence="1">HA4357-MV3</strain>
    </source>
</reference>
<dbReference type="Proteomes" id="UP000813215">
    <property type="component" value="Unassembled WGS sequence"/>
</dbReference>
<evidence type="ECO:0000313" key="2">
    <source>
        <dbReference type="Proteomes" id="UP000813215"/>
    </source>
</evidence>
<evidence type="ECO:0000313" key="1">
    <source>
        <dbReference type="EMBL" id="MBW4434387.1"/>
    </source>
</evidence>
<comment type="caution">
    <text evidence="1">The sequence shown here is derived from an EMBL/GenBank/DDBJ whole genome shotgun (WGS) entry which is preliminary data.</text>
</comment>
<protein>
    <submittedName>
        <fullName evidence="1">Uncharacterized protein</fullName>
    </submittedName>
</protein>
<dbReference type="EMBL" id="JAHHHW010000129">
    <property type="protein sequence ID" value="MBW4434387.1"/>
    <property type="molecule type" value="Genomic_DNA"/>
</dbReference>
<accession>A0A9E3HBW2</accession>
<proteinExistence type="predicted"/>
<name>A0A9E3HBW2_9NOST</name>
<gene>
    <name evidence="1" type="ORF">KME28_22385</name>
</gene>
<organism evidence="1 2">
    <name type="scientific">Pelatocladus maniniholoensis HA4357-MV3</name>
    <dbReference type="NCBI Taxonomy" id="1117104"/>
    <lineage>
        <taxon>Bacteria</taxon>
        <taxon>Bacillati</taxon>
        <taxon>Cyanobacteriota</taxon>
        <taxon>Cyanophyceae</taxon>
        <taxon>Nostocales</taxon>
        <taxon>Nostocaceae</taxon>
        <taxon>Pelatocladus</taxon>
    </lineage>
</organism>
<reference evidence="1" key="2">
    <citation type="journal article" date="2022" name="Microbiol. Resour. Announc.">
        <title>Metagenome Sequencing to Explore Phylogenomics of Terrestrial Cyanobacteria.</title>
        <authorList>
            <person name="Ward R.D."/>
            <person name="Stajich J.E."/>
            <person name="Johansen J.R."/>
            <person name="Huntemann M."/>
            <person name="Clum A."/>
            <person name="Foster B."/>
            <person name="Foster B."/>
            <person name="Roux S."/>
            <person name="Palaniappan K."/>
            <person name="Varghese N."/>
            <person name="Mukherjee S."/>
            <person name="Reddy T.B.K."/>
            <person name="Daum C."/>
            <person name="Copeland A."/>
            <person name="Chen I.A."/>
            <person name="Ivanova N.N."/>
            <person name="Kyrpides N.C."/>
            <person name="Shapiro N."/>
            <person name="Eloe-Fadrosh E.A."/>
            <person name="Pietrasiak N."/>
        </authorList>
    </citation>
    <scope>NUCLEOTIDE SEQUENCE</scope>
    <source>
        <strain evidence="1">HA4357-MV3</strain>
    </source>
</reference>
<dbReference type="AlphaFoldDB" id="A0A9E3HBW2"/>